<comment type="caution">
    <text evidence="2">The sequence shown here is derived from an EMBL/GenBank/DDBJ whole genome shotgun (WGS) entry which is preliminary data.</text>
</comment>
<dbReference type="InterPro" id="IPR005149">
    <property type="entry name" value="Tscrpt_reg_PadR_N"/>
</dbReference>
<proteinExistence type="predicted"/>
<dbReference type="Proteomes" id="UP000612282">
    <property type="component" value="Unassembled WGS sequence"/>
</dbReference>
<dbReference type="SUPFAM" id="SSF46785">
    <property type="entry name" value="Winged helix' DNA-binding domain"/>
    <property type="match status" value="1"/>
</dbReference>
<dbReference type="RefSeq" id="WP_203809585.1">
    <property type="nucleotide sequence ID" value="NZ_BAAAQE010000105.1"/>
</dbReference>
<organism evidence="2 3">
    <name type="scientific">Actinoplanes couchii</name>
    <dbReference type="NCBI Taxonomy" id="403638"/>
    <lineage>
        <taxon>Bacteria</taxon>
        <taxon>Bacillati</taxon>
        <taxon>Actinomycetota</taxon>
        <taxon>Actinomycetes</taxon>
        <taxon>Micromonosporales</taxon>
        <taxon>Micromonosporaceae</taxon>
        <taxon>Actinoplanes</taxon>
    </lineage>
</organism>
<gene>
    <name evidence="2" type="ORF">Aco03nite_099240</name>
</gene>
<dbReference type="PANTHER" id="PTHR43252">
    <property type="entry name" value="TRANSCRIPTIONAL REGULATOR YQJI"/>
    <property type="match status" value="1"/>
</dbReference>
<reference evidence="2 3" key="1">
    <citation type="submission" date="2021-01" db="EMBL/GenBank/DDBJ databases">
        <title>Whole genome shotgun sequence of Actinoplanes couchii NBRC 106145.</title>
        <authorList>
            <person name="Komaki H."/>
            <person name="Tamura T."/>
        </authorList>
    </citation>
    <scope>NUCLEOTIDE SEQUENCE [LARGE SCALE GENOMIC DNA]</scope>
    <source>
        <strain evidence="2 3">NBRC 106145</strain>
    </source>
</reference>
<evidence type="ECO:0000259" key="1">
    <source>
        <dbReference type="Pfam" id="PF03551"/>
    </source>
</evidence>
<evidence type="ECO:0000313" key="3">
    <source>
        <dbReference type="Proteomes" id="UP000612282"/>
    </source>
</evidence>
<dbReference type="PANTHER" id="PTHR43252:SF6">
    <property type="entry name" value="NEGATIVE TRANSCRIPTION REGULATOR PADR"/>
    <property type="match status" value="1"/>
</dbReference>
<dbReference type="EMBL" id="BOMG01000129">
    <property type="protein sequence ID" value="GID61520.1"/>
    <property type="molecule type" value="Genomic_DNA"/>
</dbReference>
<sequence length="174" mass="19644">MTIATAFLALLESRPRHGYDLKQAYDQHFGHDRPLHYGQVYTTLAKLLRNGLVTVDGDETSGGPDRKRYTVTEAGVTDVQRWLEEPETPQQYLQSNLYAKVIGALLTGRSAAAVLDAQRDEHLTAMRELTRRKGQGDLADRLICDHALFHLDADLRWLEHTAVHLDELAEQVRG</sequence>
<accession>A0ABQ3XSS4</accession>
<feature type="domain" description="Transcription regulator PadR N-terminal" evidence="1">
    <location>
        <begin position="8"/>
        <end position="78"/>
    </location>
</feature>
<dbReference type="InterPro" id="IPR036390">
    <property type="entry name" value="WH_DNA-bd_sf"/>
</dbReference>
<evidence type="ECO:0000313" key="2">
    <source>
        <dbReference type="EMBL" id="GID61520.1"/>
    </source>
</evidence>
<dbReference type="Gene3D" id="1.10.10.10">
    <property type="entry name" value="Winged helix-like DNA-binding domain superfamily/Winged helix DNA-binding domain"/>
    <property type="match status" value="1"/>
</dbReference>
<name>A0ABQ3XSS4_9ACTN</name>
<keyword evidence="3" id="KW-1185">Reference proteome</keyword>
<dbReference type="Pfam" id="PF03551">
    <property type="entry name" value="PadR"/>
    <property type="match status" value="1"/>
</dbReference>
<protein>
    <submittedName>
        <fullName evidence="2">PadR family transcriptional regulator</fullName>
    </submittedName>
</protein>
<dbReference type="InterPro" id="IPR036388">
    <property type="entry name" value="WH-like_DNA-bd_sf"/>
</dbReference>